<comment type="caution">
    <text evidence="1">The sequence shown here is derived from an EMBL/GenBank/DDBJ whole genome shotgun (WGS) entry which is preliminary data.</text>
</comment>
<sequence length="1391" mass="156267">MPIQSLKYCEYFDVDEKYFPCIDESAINSGAAWDTTYPHQTFIDLLTLTEKMLSGNTNRSIWIHGAYGTGKSQCAYTLKKLLEVPESEVRAYWDKFEPLKKNPVLLEKFIGHKAQGIVTAYRYASGSITTPQQLFFAVQESIKKALDSNEVPYKGENSLKESVIAWLEDPIHNQFMDALLQKPKWMSTFSQSSADEIINTLKKSSDVSSLMDDIFGLAAEEGITALDLSADSLRDWIVDIVDKNNIKLVLIWDEFSDYFRQNSTSLGEFQKIVSICQEKPFYFIIVTHPLSSLAKNYDSGDKTNPWSVVQQRFDKVEITLPDNIAFDLISHAFSIKPAAKAQWAQMVEDLNSDVTNARTAVIKATNISNQNVMRDILPIHPIAALVLKNIASAFQSNQRSMFDFIKTPKDMDVKAFQWFIQNTSPLSDRPFLTVDMLWDFFYEKGKDYLSSDIKLILDTFPQQKQLTDKEKIVLKTILIMQSVDQRLGSALPILKPTDQNLSYAFEGDNNTGLESSCKSIAKALVKKGVLIENPIADGKKVYSAAVLAGDSAKIEAFKKDIREKQGTTAKLVSEGAAVATALSLPPALKLRYALDLESGKLPVATVSDFKKVMDTLKNKDLDWHFYAVLTLAKTEEEALIFRTQIKEIVADPVYKNITIIDALSTPLGLEAFEQYVDYSAMSMYYNGNNGQQSKENAKKAKDVLERDWKDRIHDGQFIIFTYANPDGEKATGAGAVQTILQTIVLNRFKHVQDFTKGLSETQLKLTTPKPVAKYGMEVMEVKGLISGCEKSVLGKFWGKEAYWKDDSLAGEHIVIIKKSVDKMIENAFKSSGKISIGEIYDYLETTFGFSVCNLSAFITGFLLKEYSAEPFRAMDAEGHRDTMTPDKFAEMIGNYIGKNPKATYIVSLTEEEKAFYELTESAWNITPNTCSSPQQAGTLVLSKMRDLSYPVWCLEDMDTTGVFDIVKLYIKLVQSKGDEAHDVANAIGKIAIQQPSSAQNLKALLTPDNCKTGMHIFLERFEGGKLLNVSKEIGADDSVMMDIKKLFSVQYSALWVGSTGEDEIRRLTTEYEVVKSTNILLNVTAHTKEEAFKAWRETLKFIGFSCESIKAKKPALDKFFYNLLRIANYEDMLPENMKSFLDEMTNHVSDIREILNNPLAVFMDIYSPYLEGFTEAECEEIKNSITSEMFTVSSTSSNATVKVAAEAYRKNQVKSQLYKLWNDKTAGSKNPRVWSEKFRTPILCCMTDAQYTDAKKAFATLNGNTQSESDIKEALAFLQNAEFFDDIASADYRDRCFEKHIIGDYISLISDVDEVRDALESTGISAYEWNDNPSIRGKISSMAAAEYNAGGSDKVVNIIECMDDAELKKWLTDIVRKDMGLGVKIIINKEA</sequence>
<gene>
    <name evidence="1" type="ORF">BN578_00994</name>
</gene>
<dbReference type="SUPFAM" id="SSF52540">
    <property type="entry name" value="P-loop containing nucleoside triphosphate hydrolases"/>
    <property type="match status" value="1"/>
</dbReference>
<organism evidence="1 2">
    <name type="scientific">[Clostridium] leptum CAG:27</name>
    <dbReference type="NCBI Taxonomy" id="1263068"/>
    <lineage>
        <taxon>Bacteria</taxon>
        <taxon>Bacillati</taxon>
        <taxon>Bacillota</taxon>
        <taxon>Clostridia</taxon>
        <taxon>Eubacteriales</taxon>
        <taxon>Oscillospiraceae</taxon>
        <taxon>Oscillospiraceae incertae sedis</taxon>
    </lineage>
</organism>
<evidence type="ECO:0000313" key="2">
    <source>
        <dbReference type="Proteomes" id="UP000018168"/>
    </source>
</evidence>
<reference evidence="1" key="1">
    <citation type="submission" date="2012-11" db="EMBL/GenBank/DDBJ databases">
        <title>Dependencies among metagenomic species, viruses, plasmids and units of genetic variation.</title>
        <authorList>
            <person name="Nielsen H.B."/>
            <person name="Almeida M."/>
            <person name="Juncker A.S."/>
            <person name="Rasmussen S."/>
            <person name="Li J."/>
            <person name="Sunagawa S."/>
            <person name="Plichta D."/>
            <person name="Gautier L."/>
            <person name="Le Chatelier E."/>
            <person name="Peletier E."/>
            <person name="Bonde I."/>
            <person name="Nielsen T."/>
            <person name="Manichanh C."/>
            <person name="Arumugam M."/>
            <person name="Batto J."/>
            <person name="Santos M.B.Q.D."/>
            <person name="Blom N."/>
            <person name="Borruel N."/>
            <person name="Burgdorf K.S."/>
            <person name="Boumezbeur F."/>
            <person name="Casellas F."/>
            <person name="Dore J."/>
            <person name="Guarner F."/>
            <person name="Hansen T."/>
            <person name="Hildebrand F."/>
            <person name="Kaas R.S."/>
            <person name="Kennedy S."/>
            <person name="Kristiansen K."/>
            <person name="Kultima J.R."/>
            <person name="Leonard P."/>
            <person name="Levenez F."/>
            <person name="Lund O."/>
            <person name="Moumen B."/>
            <person name="Le Paslier D."/>
            <person name="Pons N."/>
            <person name="Pedersen O."/>
            <person name="Prifti E."/>
            <person name="Qin J."/>
            <person name="Raes J."/>
            <person name="Tap J."/>
            <person name="Tims S."/>
            <person name="Ussery D.W."/>
            <person name="Yamada T."/>
            <person name="MetaHit consortium"/>
            <person name="Renault P."/>
            <person name="Sicheritz-Ponten T."/>
            <person name="Bork P."/>
            <person name="Wang J."/>
            <person name="Brunak S."/>
            <person name="Ehrlich S.D."/>
        </authorList>
    </citation>
    <scope>NUCLEOTIDE SEQUENCE [LARGE SCALE GENOMIC DNA]</scope>
</reference>
<evidence type="ECO:0000313" key="1">
    <source>
        <dbReference type="EMBL" id="CDC05527.1"/>
    </source>
</evidence>
<proteinExistence type="predicted"/>
<dbReference type="Proteomes" id="UP000018168">
    <property type="component" value="Unassembled WGS sequence"/>
</dbReference>
<accession>R6P6K4</accession>
<protein>
    <submittedName>
        <fullName evidence="1">Uncharacterized protein</fullName>
    </submittedName>
</protein>
<dbReference type="Gene3D" id="3.40.50.300">
    <property type="entry name" value="P-loop containing nucleotide triphosphate hydrolases"/>
    <property type="match status" value="1"/>
</dbReference>
<name>R6P6K4_9FIRM</name>
<dbReference type="EMBL" id="CBEP010000121">
    <property type="protein sequence ID" value="CDC05527.1"/>
    <property type="molecule type" value="Genomic_DNA"/>
</dbReference>
<dbReference type="InterPro" id="IPR027417">
    <property type="entry name" value="P-loop_NTPase"/>
</dbReference>